<dbReference type="PANTHER" id="PTHR28620">
    <property type="entry name" value="CENTROMERE PROTEIN V"/>
    <property type="match status" value="1"/>
</dbReference>
<dbReference type="GO" id="GO:0016846">
    <property type="term" value="F:carbon-sulfur lyase activity"/>
    <property type="evidence" value="ECO:0007669"/>
    <property type="project" value="InterPro"/>
</dbReference>
<dbReference type="GO" id="GO:0046872">
    <property type="term" value="F:metal ion binding"/>
    <property type="evidence" value="ECO:0007669"/>
    <property type="project" value="UniProtKB-KW"/>
</dbReference>
<dbReference type="PANTHER" id="PTHR28620:SF1">
    <property type="entry name" value="CENP-V_GFA DOMAIN-CONTAINING PROTEIN"/>
    <property type="match status" value="1"/>
</dbReference>
<dbReference type="AlphaFoldDB" id="A0A8J2V7F1"/>
<protein>
    <submittedName>
        <fullName evidence="5">Aldehyde-activating protein</fullName>
    </submittedName>
</protein>
<dbReference type="EMBL" id="BMGH01000001">
    <property type="protein sequence ID" value="GGD06279.1"/>
    <property type="molecule type" value="Genomic_DNA"/>
</dbReference>
<accession>A0A8J2V7F1</accession>
<comment type="similarity">
    <text evidence="1">Belongs to the Gfa family.</text>
</comment>
<dbReference type="Proteomes" id="UP000613582">
    <property type="component" value="Unassembled WGS sequence"/>
</dbReference>
<sequence length="139" mass="15567">MSEAAMRWRQGGCHCGAVRFEVALPERIEIEDCNCSICAMVRNTHVILPARRFRLLQGADRLKTYTFNTHKAQHTFCSVCGVKSFYTPRSNPDGFAVTWACLDDPKDFDEVVVNTFDGVNWEKNAAALAHKSVEPGQDA</sequence>
<dbReference type="RefSeq" id="WP_206711259.1">
    <property type="nucleotide sequence ID" value="NZ_BMGH01000001.1"/>
</dbReference>
<keyword evidence="3" id="KW-0862">Zinc</keyword>
<reference evidence="5" key="1">
    <citation type="journal article" date="2014" name="Int. J. Syst. Evol. Microbiol.">
        <title>Complete genome sequence of Corynebacterium casei LMG S-19264T (=DSM 44701T), isolated from a smear-ripened cheese.</title>
        <authorList>
            <consortium name="US DOE Joint Genome Institute (JGI-PGF)"/>
            <person name="Walter F."/>
            <person name="Albersmeier A."/>
            <person name="Kalinowski J."/>
            <person name="Ruckert C."/>
        </authorList>
    </citation>
    <scope>NUCLEOTIDE SEQUENCE</scope>
    <source>
        <strain evidence="5">CGMCC 1.12921</strain>
    </source>
</reference>
<gene>
    <name evidence="5" type="ORF">GCM10011342_13940</name>
</gene>
<name>A0A8J2V7F1_9PROT</name>
<evidence type="ECO:0000256" key="1">
    <source>
        <dbReference type="ARBA" id="ARBA00005495"/>
    </source>
</evidence>
<dbReference type="SUPFAM" id="SSF51316">
    <property type="entry name" value="Mss4-like"/>
    <property type="match status" value="1"/>
</dbReference>
<feature type="domain" description="CENP-V/GFA" evidence="4">
    <location>
        <begin position="9"/>
        <end position="122"/>
    </location>
</feature>
<dbReference type="InterPro" id="IPR011057">
    <property type="entry name" value="Mss4-like_sf"/>
</dbReference>
<comment type="caution">
    <text evidence="5">The sequence shown here is derived from an EMBL/GenBank/DDBJ whole genome shotgun (WGS) entry which is preliminary data.</text>
</comment>
<evidence type="ECO:0000256" key="3">
    <source>
        <dbReference type="ARBA" id="ARBA00022833"/>
    </source>
</evidence>
<evidence type="ECO:0000256" key="2">
    <source>
        <dbReference type="ARBA" id="ARBA00022723"/>
    </source>
</evidence>
<dbReference type="InterPro" id="IPR006913">
    <property type="entry name" value="CENP-V/GFA"/>
</dbReference>
<reference evidence="5" key="2">
    <citation type="submission" date="2020-09" db="EMBL/GenBank/DDBJ databases">
        <authorList>
            <person name="Sun Q."/>
            <person name="Zhou Y."/>
        </authorList>
    </citation>
    <scope>NUCLEOTIDE SEQUENCE</scope>
    <source>
        <strain evidence="5">CGMCC 1.12921</strain>
    </source>
</reference>
<evidence type="ECO:0000313" key="6">
    <source>
        <dbReference type="Proteomes" id="UP000613582"/>
    </source>
</evidence>
<dbReference type="Pfam" id="PF04828">
    <property type="entry name" value="GFA"/>
    <property type="match status" value="1"/>
</dbReference>
<evidence type="ECO:0000259" key="4">
    <source>
        <dbReference type="PROSITE" id="PS51891"/>
    </source>
</evidence>
<organism evidence="5 6">
    <name type="scientific">Aquisalinus flavus</name>
    <dbReference type="NCBI Taxonomy" id="1526572"/>
    <lineage>
        <taxon>Bacteria</taxon>
        <taxon>Pseudomonadati</taxon>
        <taxon>Pseudomonadota</taxon>
        <taxon>Alphaproteobacteria</taxon>
        <taxon>Parvularculales</taxon>
        <taxon>Parvularculaceae</taxon>
        <taxon>Aquisalinus</taxon>
    </lineage>
</organism>
<dbReference type="PROSITE" id="PS51891">
    <property type="entry name" value="CENP_V_GFA"/>
    <property type="match status" value="1"/>
</dbReference>
<dbReference type="InterPro" id="IPR052355">
    <property type="entry name" value="CENP-V-like"/>
</dbReference>
<evidence type="ECO:0000313" key="5">
    <source>
        <dbReference type="EMBL" id="GGD06279.1"/>
    </source>
</evidence>
<dbReference type="Gene3D" id="2.170.150.70">
    <property type="match status" value="1"/>
</dbReference>
<keyword evidence="2" id="KW-0479">Metal-binding</keyword>
<keyword evidence="6" id="KW-1185">Reference proteome</keyword>
<proteinExistence type="inferred from homology"/>